<dbReference type="PANTHER" id="PTHR18919">
    <property type="entry name" value="ACETYL-COA C-ACYLTRANSFERASE"/>
    <property type="match status" value="1"/>
</dbReference>
<dbReference type="Gene3D" id="3.40.47.10">
    <property type="match status" value="1"/>
</dbReference>
<keyword evidence="3 5" id="KW-0012">Acyltransferase</keyword>
<dbReference type="AlphaFoldDB" id="A0A5K7YXG2"/>
<dbReference type="KEGG" id="dwd:DSCW_00500"/>
<dbReference type="PIRSF" id="PIRSF000429">
    <property type="entry name" value="Ac-CoA_Ac_transf"/>
    <property type="match status" value="1"/>
</dbReference>
<evidence type="ECO:0000259" key="8">
    <source>
        <dbReference type="Pfam" id="PF02803"/>
    </source>
</evidence>
<name>A0A5K7YXG2_9BACT</name>
<dbReference type="CDD" id="cd00751">
    <property type="entry name" value="thiolase"/>
    <property type="match status" value="1"/>
</dbReference>
<keyword evidence="2 5" id="KW-0808">Transferase</keyword>
<dbReference type="InterPro" id="IPR016039">
    <property type="entry name" value="Thiolase-like"/>
</dbReference>
<evidence type="ECO:0000256" key="5">
    <source>
        <dbReference type="RuleBase" id="RU003557"/>
    </source>
</evidence>
<feature type="domain" description="Thiolase C-terminal" evidence="8">
    <location>
        <begin position="294"/>
        <end position="419"/>
    </location>
</feature>
<evidence type="ECO:0000313" key="9">
    <source>
        <dbReference type="EMBL" id="BBO72633.1"/>
    </source>
</evidence>
<evidence type="ECO:0000313" key="10">
    <source>
        <dbReference type="Proteomes" id="UP000427769"/>
    </source>
</evidence>
<feature type="active site" description="Proton acceptor" evidence="4">
    <location>
        <position position="407"/>
    </location>
</feature>
<dbReference type="PANTHER" id="PTHR18919:SF107">
    <property type="entry name" value="ACETYL-COA ACETYLTRANSFERASE, CYTOSOLIC"/>
    <property type="match status" value="1"/>
</dbReference>
<evidence type="ECO:0000256" key="4">
    <source>
        <dbReference type="PIRSR" id="PIRSR000429-1"/>
    </source>
</evidence>
<dbReference type="InterPro" id="IPR020616">
    <property type="entry name" value="Thiolase_N"/>
</dbReference>
<evidence type="ECO:0000256" key="3">
    <source>
        <dbReference type="ARBA" id="ARBA00023315"/>
    </source>
</evidence>
<reference evidence="9 10" key="1">
    <citation type="submission" date="2019-11" db="EMBL/GenBank/DDBJ databases">
        <title>Comparative genomics of hydrocarbon-degrading Desulfosarcina strains.</title>
        <authorList>
            <person name="Watanabe M."/>
            <person name="Kojima H."/>
            <person name="Fukui M."/>
        </authorList>
    </citation>
    <scope>NUCLEOTIDE SEQUENCE [LARGE SCALE GENOMIC DNA]</scope>
    <source>
        <strain evidence="9 10">PP31</strain>
    </source>
</reference>
<dbReference type="Proteomes" id="UP000427769">
    <property type="component" value="Chromosome"/>
</dbReference>
<evidence type="ECO:0000256" key="2">
    <source>
        <dbReference type="ARBA" id="ARBA00022679"/>
    </source>
</evidence>
<organism evidence="9 10">
    <name type="scientific">Desulfosarcina widdelii</name>
    <dbReference type="NCBI Taxonomy" id="947919"/>
    <lineage>
        <taxon>Bacteria</taxon>
        <taxon>Pseudomonadati</taxon>
        <taxon>Thermodesulfobacteriota</taxon>
        <taxon>Desulfobacteria</taxon>
        <taxon>Desulfobacterales</taxon>
        <taxon>Desulfosarcinaceae</taxon>
        <taxon>Desulfosarcina</taxon>
    </lineage>
</organism>
<feature type="compositionally biased region" description="Basic and acidic residues" evidence="6">
    <location>
        <begin position="232"/>
        <end position="250"/>
    </location>
</feature>
<dbReference type="SUPFAM" id="SSF53901">
    <property type="entry name" value="Thiolase-like"/>
    <property type="match status" value="2"/>
</dbReference>
<evidence type="ECO:0000256" key="6">
    <source>
        <dbReference type="SAM" id="MobiDB-lite"/>
    </source>
</evidence>
<proteinExistence type="inferred from homology"/>
<accession>A0A5K7YXG2</accession>
<dbReference type="Pfam" id="PF00108">
    <property type="entry name" value="Thiolase_N"/>
    <property type="match status" value="1"/>
</dbReference>
<feature type="active site" description="Acyl-thioester intermediate" evidence="4">
    <location>
        <position position="88"/>
    </location>
</feature>
<protein>
    <submittedName>
        <fullName evidence="9">Acetyl-CoA acetyltransferase</fullName>
    </submittedName>
</protein>
<dbReference type="Pfam" id="PF02803">
    <property type="entry name" value="Thiolase_C"/>
    <property type="match status" value="1"/>
</dbReference>
<evidence type="ECO:0000256" key="1">
    <source>
        <dbReference type="ARBA" id="ARBA00010982"/>
    </source>
</evidence>
<keyword evidence="10" id="KW-1185">Reference proteome</keyword>
<feature type="region of interest" description="Disordered" evidence="6">
    <location>
        <begin position="231"/>
        <end position="250"/>
    </location>
</feature>
<gene>
    <name evidence="9" type="ORF">DSCW_00500</name>
</gene>
<dbReference type="EMBL" id="AP021875">
    <property type="protein sequence ID" value="BBO72633.1"/>
    <property type="molecule type" value="Genomic_DNA"/>
</dbReference>
<comment type="similarity">
    <text evidence="1 5">Belongs to the thiolase-like superfamily. Thiolase family.</text>
</comment>
<dbReference type="OrthoDB" id="9764638at2"/>
<dbReference type="InterPro" id="IPR020617">
    <property type="entry name" value="Thiolase_C"/>
</dbReference>
<sequence length="424" mass="45012">MKEAVIVSAVRTPIGRYLGGLKEVAACDLAGLVLKEAVKRAGTEPSQVDEIILGQSYQNGESVNVARMAALVAGWPVEVTGITLDRRCCSGLDAVCFAQMMIASGNAEIVVAGGVDSMSRAEFYIPGDRIKWGLEGGKDEKWGFMPKGHGALSMWGMPFYDRIQRARVMSQPIERFGELNSMMSWAEAAARDESITREAADSWAAGSHLKACAAISGGKFADEIVPVPVPGRKGETTMFDRDEPPRPDTNVEKLSRLKAVYADGICTAGNSSTENDGAAALVLMNAAKAHKMGLKPLARVVSHAVAAADPTLTYPAVPAAVFKCLEKAGLTIGDMDLIEIQEAFAAQTLADAKLIGLSEEDCRQRVNVNGSGISLGHPIGATGAMRLVTLIHEMARRKARYGLETICGGGGQGIAAVFEQENWS</sequence>
<dbReference type="InterPro" id="IPR002155">
    <property type="entry name" value="Thiolase"/>
</dbReference>
<dbReference type="GO" id="GO:0003988">
    <property type="term" value="F:acetyl-CoA C-acyltransferase activity"/>
    <property type="evidence" value="ECO:0007669"/>
    <property type="project" value="UniProtKB-ARBA"/>
</dbReference>
<dbReference type="RefSeq" id="WP_155301829.1">
    <property type="nucleotide sequence ID" value="NZ_AP021875.1"/>
</dbReference>
<evidence type="ECO:0000259" key="7">
    <source>
        <dbReference type="Pfam" id="PF00108"/>
    </source>
</evidence>
<dbReference type="NCBIfam" id="TIGR01930">
    <property type="entry name" value="AcCoA-C-Actrans"/>
    <property type="match status" value="1"/>
</dbReference>
<feature type="active site" description="Proton acceptor" evidence="4">
    <location>
        <position position="377"/>
    </location>
</feature>
<feature type="domain" description="Thiolase N-terminal" evidence="7">
    <location>
        <begin position="5"/>
        <end position="286"/>
    </location>
</feature>